<keyword evidence="12" id="KW-0418">Kinase</keyword>
<organism evidence="12 13">
    <name type="scientific">Saltatorellus ferox</name>
    <dbReference type="NCBI Taxonomy" id="2528018"/>
    <lineage>
        <taxon>Bacteria</taxon>
        <taxon>Pseudomonadati</taxon>
        <taxon>Planctomycetota</taxon>
        <taxon>Planctomycetia</taxon>
        <taxon>Planctomycetia incertae sedis</taxon>
        <taxon>Saltatorellus</taxon>
    </lineage>
</organism>
<evidence type="ECO:0000256" key="1">
    <source>
        <dbReference type="ARBA" id="ARBA00004245"/>
    </source>
</evidence>
<keyword evidence="7" id="KW-0175">Coiled coil</keyword>
<dbReference type="PANTHER" id="PTHR45783:SF3">
    <property type="entry name" value="KINESIN LIGHT CHAIN"/>
    <property type="match status" value="1"/>
</dbReference>
<evidence type="ECO:0000313" key="13">
    <source>
        <dbReference type="Proteomes" id="UP000320390"/>
    </source>
</evidence>
<evidence type="ECO:0000256" key="2">
    <source>
        <dbReference type="ARBA" id="ARBA00009622"/>
    </source>
</evidence>
<proteinExistence type="inferred from homology"/>
<keyword evidence="10" id="KW-0812">Transmembrane</keyword>
<keyword evidence="9" id="KW-0206">Cytoskeleton</keyword>
<dbReference type="GO" id="GO:0005737">
    <property type="term" value="C:cytoplasm"/>
    <property type="evidence" value="ECO:0007669"/>
    <property type="project" value="TreeGrafter"/>
</dbReference>
<feature type="domain" description="Protein kinase" evidence="11">
    <location>
        <begin position="1"/>
        <end position="266"/>
    </location>
</feature>
<dbReference type="InterPro" id="IPR011009">
    <property type="entry name" value="Kinase-like_dom_sf"/>
</dbReference>
<keyword evidence="3" id="KW-0963">Cytoplasm</keyword>
<dbReference type="SUPFAM" id="SSF56112">
    <property type="entry name" value="Protein kinase-like (PK-like)"/>
    <property type="match status" value="1"/>
</dbReference>
<evidence type="ECO:0000313" key="12">
    <source>
        <dbReference type="EMBL" id="QDV05274.1"/>
    </source>
</evidence>
<dbReference type="Pfam" id="PF00069">
    <property type="entry name" value="Pkinase"/>
    <property type="match status" value="1"/>
</dbReference>
<keyword evidence="13" id="KW-1185">Reference proteome</keyword>
<name>A0A518EMF5_9BACT</name>
<dbReference type="PANTHER" id="PTHR45783">
    <property type="entry name" value="KINESIN LIGHT CHAIN"/>
    <property type="match status" value="1"/>
</dbReference>
<dbReference type="InterPro" id="IPR002151">
    <property type="entry name" value="Kinesin_light"/>
</dbReference>
<dbReference type="AlphaFoldDB" id="A0A518EMF5"/>
<dbReference type="Gene3D" id="1.10.510.10">
    <property type="entry name" value="Transferase(Phosphotransferase) domain 1"/>
    <property type="match status" value="1"/>
</dbReference>
<dbReference type="GO" id="GO:0004674">
    <property type="term" value="F:protein serine/threonine kinase activity"/>
    <property type="evidence" value="ECO:0007669"/>
    <property type="project" value="UniProtKB-EC"/>
</dbReference>
<evidence type="ECO:0000256" key="4">
    <source>
        <dbReference type="ARBA" id="ARBA00022701"/>
    </source>
</evidence>
<dbReference type="SMART" id="SM00220">
    <property type="entry name" value="S_TKc"/>
    <property type="match status" value="1"/>
</dbReference>
<dbReference type="Gene3D" id="3.30.200.20">
    <property type="entry name" value="Phosphorylase Kinase, domain 1"/>
    <property type="match status" value="1"/>
</dbReference>
<evidence type="ECO:0000256" key="5">
    <source>
        <dbReference type="ARBA" id="ARBA00022737"/>
    </source>
</evidence>
<dbReference type="SMART" id="SM00028">
    <property type="entry name" value="TPR"/>
    <property type="match status" value="6"/>
</dbReference>
<keyword evidence="8" id="KW-0505">Motor protein</keyword>
<dbReference type="Gene3D" id="1.25.40.10">
    <property type="entry name" value="Tetratricopeptide repeat domain"/>
    <property type="match status" value="3"/>
</dbReference>
<reference evidence="12 13" key="1">
    <citation type="submission" date="2019-02" db="EMBL/GenBank/DDBJ databases">
        <title>Deep-cultivation of Planctomycetes and their phenomic and genomic characterization uncovers novel biology.</title>
        <authorList>
            <person name="Wiegand S."/>
            <person name="Jogler M."/>
            <person name="Boedeker C."/>
            <person name="Pinto D."/>
            <person name="Vollmers J."/>
            <person name="Rivas-Marin E."/>
            <person name="Kohn T."/>
            <person name="Peeters S.H."/>
            <person name="Heuer A."/>
            <person name="Rast P."/>
            <person name="Oberbeckmann S."/>
            <person name="Bunk B."/>
            <person name="Jeske O."/>
            <person name="Meyerdierks A."/>
            <person name="Storesund J.E."/>
            <person name="Kallscheuer N."/>
            <person name="Luecker S."/>
            <person name="Lage O.M."/>
            <person name="Pohl T."/>
            <person name="Merkel B.J."/>
            <person name="Hornburger P."/>
            <person name="Mueller R.-W."/>
            <person name="Bruemmer F."/>
            <person name="Labrenz M."/>
            <person name="Spormann A.M."/>
            <person name="Op den Camp H."/>
            <person name="Overmann J."/>
            <person name="Amann R."/>
            <person name="Jetten M.S.M."/>
            <person name="Mascher T."/>
            <person name="Medema M.H."/>
            <person name="Devos D.P."/>
            <person name="Kaster A.-K."/>
            <person name="Ovreas L."/>
            <person name="Rohde M."/>
            <person name="Galperin M.Y."/>
            <person name="Jogler C."/>
        </authorList>
    </citation>
    <scope>NUCLEOTIDE SEQUENCE [LARGE SCALE GENOMIC DNA]</scope>
    <source>
        <strain evidence="12 13">Poly30</strain>
    </source>
</reference>
<dbReference type="GO" id="GO:0007018">
    <property type="term" value="P:microtubule-based movement"/>
    <property type="evidence" value="ECO:0007669"/>
    <property type="project" value="TreeGrafter"/>
</dbReference>
<evidence type="ECO:0000259" key="11">
    <source>
        <dbReference type="PROSITE" id="PS50011"/>
    </source>
</evidence>
<dbReference type="InterPro" id="IPR019734">
    <property type="entry name" value="TPR_rpt"/>
</dbReference>
<dbReference type="GO" id="GO:0005524">
    <property type="term" value="F:ATP binding"/>
    <property type="evidence" value="ECO:0007669"/>
    <property type="project" value="InterPro"/>
</dbReference>
<keyword evidence="5" id="KW-0677">Repeat</keyword>
<feature type="transmembrane region" description="Helical" evidence="10">
    <location>
        <begin position="285"/>
        <end position="303"/>
    </location>
</feature>
<protein>
    <submittedName>
        <fullName evidence="12">Serine/threonine-protein kinase PknB</fullName>
        <ecNumber evidence="12">2.7.11.1</ecNumber>
    </submittedName>
</protein>
<dbReference type="PROSITE" id="PS50011">
    <property type="entry name" value="PROTEIN_KINASE_DOM"/>
    <property type="match status" value="1"/>
</dbReference>
<dbReference type="EMBL" id="CP036434">
    <property type="protein sequence ID" value="QDV05274.1"/>
    <property type="molecule type" value="Genomic_DNA"/>
</dbReference>
<dbReference type="InterPro" id="IPR011990">
    <property type="entry name" value="TPR-like_helical_dom_sf"/>
</dbReference>
<comment type="similarity">
    <text evidence="2">Belongs to the kinesin light chain family.</text>
</comment>
<evidence type="ECO:0000256" key="3">
    <source>
        <dbReference type="ARBA" id="ARBA00022490"/>
    </source>
</evidence>
<accession>A0A518EMF5</accession>
<dbReference type="InterPro" id="IPR000719">
    <property type="entry name" value="Prot_kinase_dom"/>
</dbReference>
<dbReference type="CDD" id="cd14014">
    <property type="entry name" value="STKc_PknB_like"/>
    <property type="match status" value="1"/>
</dbReference>
<dbReference type="GO" id="GO:0005874">
    <property type="term" value="C:microtubule"/>
    <property type="evidence" value="ECO:0007669"/>
    <property type="project" value="UniProtKB-KW"/>
</dbReference>
<dbReference type="SUPFAM" id="SSF48452">
    <property type="entry name" value="TPR-like"/>
    <property type="match status" value="4"/>
</dbReference>
<dbReference type="Pfam" id="PF13424">
    <property type="entry name" value="TPR_12"/>
    <property type="match status" value="4"/>
</dbReference>
<evidence type="ECO:0000256" key="10">
    <source>
        <dbReference type="SAM" id="Phobius"/>
    </source>
</evidence>
<dbReference type="GO" id="GO:0019894">
    <property type="term" value="F:kinesin binding"/>
    <property type="evidence" value="ECO:0007669"/>
    <property type="project" value="TreeGrafter"/>
</dbReference>
<comment type="subcellular location">
    <subcellularLocation>
        <location evidence="1">Cytoplasm</location>
        <location evidence="1">Cytoskeleton</location>
    </subcellularLocation>
</comment>
<keyword evidence="10" id="KW-0472">Membrane</keyword>
<sequence>MGTVYEAEQDQPRRTVALKVIRLGLLTPDLLRRFELESQLLARLQHPGIAQVYDAGTAETAQGRQPYFAMELIEGDDLDVYVKKHALGVAAILELMAQVCDAVQHAHQKGVVHRDLKPANILVNREGQPKVLDFGVARATDSDLQATLQTEIGQIVGTLPYMSPEQLGGSSSDVDTRSDVYSLGVILYELLAGRLPHEIEGKDILDVMRSIREEDSRRLSSISRVFRGDIETITAKALEKDRELRYRSPDDLAADLRRHLASEPIVARPASARYQFAKFARRNRVLVGGIVAVFLALAAGLVVSSMQASRARRAEALAVERLERSELERAKVIAVKAFLQEMLQLARPDSEIGRDGTVREALDVAIRQVEAGSLAEQPLVEIEVRGTIALSYKALGRFEDAKKVMAVAVDLARKHLGPTKPVFATFLTNYGLILESTGELEVAEAMAREALEVCLATEGAESSDALRIKTNLGGILRTRGDLDGAEVLLREVIETQRRVFGEGHLELAASSSHLGRVLMARNELDEARSLMEQVVSIRRAHGGDRDSEMVRALSNLAVTLGRQDRWREAESMLVEALELDREILGDEHPGVANDLDNLATTRVQLGELGEETEAMLLEALRIRQAKLGGDHLKVAVTLDHLGSLHKMRGDLDRAEPLYGEALAIRRAAGGEGNQVLRETLTNLAELWLARGGKENAASAERLFREHLEITRAVMGDRNPEIAVSLLGYAESLLRQGKFAEAEPLAREALSIREEKLPASSWRRYSAQTALGAALIGKGDFAESEALLLGAQKAMEEIPETPPFLLKECAAHLASLHEARGKAEQAASR</sequence>
<evidence type="ECO:0000256" key="6">
    <source>
        <dbReference type="ARBA" id="ARBA00022803"/>
    </source>
</evidence>
<evidence type="ECO:0000256" key="8">
    <source>
        <dbReference type="ARBA" id="ARBA00023175"/>
    </source>
</evidence>
<keyword evidence="10" id="KW-1133">Transmembrane helix</keyword>
<dbReference type="PROSITE" id="PS00108">
    <property type="entry name" value="PROTEIN_KINASE_ST"/>
    <property type="match status" value="1"/>
</dbReference>
<dbReference type="GO" id="GO:0005871">
    <property type="term" value="C:kinesin complex"/>
    <property type="evidence" value="ECO:0007669"/>
    <property type="project" value="InterPro"/>
</dbReference>
<keyword evidence="12" id="KW-0808">Transferase</keyword>
<evidence type="ECO:0000256" key="9">
    <source>
        <dbReference type="ARBA" id="ARBA00023212"/>
    </source>
</evidence>
<evidence type="ECO:0000256" key="7">
    <source>
        <dbReference type="ARBA" id="ARBA00023054"/>
    </source>
</evidence>
<dbReference type="InterPro" id="IPR008271">
    <property type="entry name" value="Ser/Thr_kinase_AS"/>
</dbReference>
<keyword evidence="4" id="KW-0493">Microtubule</keyword>
<keyword evidence="6" id="KW-0802">TPR repeat</keyword>
<dbReference type="EC" id="2.7.11.1" evidence="12"/>
<gene>
    <name evidence="12" type="primary">pknB_7</name>
    <name evidence="12" type="ORF">Poly30_07700</name>
</gene>
<dbReference type="Proteomes" id="UP000320390">
    <property type="component" value="Chromosome"/>
</dbReference>